<comment type="caution">
    <text evidence="1">The sequence shown here is derived from an EMBL/GenBank/DDBJ whole genome shotgun (WGS) entry which is preliminary data.</text>
</comment>
<name>A0AAV6W5I3_9LAMI</name>
<protein>
    <recommendedName>
        <fullName evidence="3">Reverse transcriptase</fullName>
    </recommendedName>
</protein>
<dbReference type="Proteomes" id="UP000826271">
    <property type="component" value="Unassembled WGS sequence"/>
</dbReference>
<dbReference type="AlphaFoldDB" id="A0AAV6W5I3"/>
<proteinExistence type="predicted"/>
<dbReference type="PANTHER" id="PTHR46890">
    <property type="entry name" value="NON-LTR RETROLELEMENT REVERSE TRANSCRIPTASE-LIKE PROTEIN-RELATED"/>
    <property type="match status" value="1"/>
</dbReference>
<evidence type="ECO:0008006" key="3">
    <source>
        <dbReference type="Google" id="ProtNLM"/>
    </source>
</evidence>
<dbReference type="InterPro" id="IPR052343">
    <property type="entry name" value="Retrotransposon-Effector_Assoc"/>
</dbReference>
<keyword evidence="2" id="KW-1185">Reference proteome</keyword>
<sequence>MWTRDSSCKSTILEAWSSFVRGSPSFSLHSKIKTTRFALRRWNRSKFGHCQRNISLLQNLISSIQSREPTIENRHMEDALVGDLNELLMREEIMWRQRAKQKWLKDGDANTRFFHLSTIIHRRYNTIHSLKNSSGSFVHSWFDIGTLFHSYFKDLFTSSNPSYPLDLENIIPCIVSDEDNRGLLSIPTPCEIKKTVFSMAANKTPGPDGMSPLFYKTYWDIVGIDVVKAVTHFFETGHLLKAMNHTFITLIPKSDKANKVEQFRPISLCNGRNFKCF</sequence>
<accession>A0AAV6W5I3</accession>
<dbReference type="EMBL" id="WHWC01000019">
    <property type="protein sequence ID" value="KAG8363667.1"/>
    <property type="molecule type" value="Genomic_DNA"/>
</dbReference>
<evidence type="ECO:0000313" key="1">
    <source>
        <dbReference type="EMBL" id="KAG8363667.1"/>
    </source>
</evidence>
<organism evidence="1 2">
    <name type="scientific">Buddleja alternifolia</name>
    <dbReference type="NCBI Taxonomy" id="168488"/>
    <lineage>
        <taxon>Eukaryota</taxon>
        <taxon>Viridiplantae</taxon>
        <taxon>Streptophyta</taxon>
        <taxon>Embryophyta</taxon>
        <taxon>Tracheophyta</taxon>
        <taxon>Spermatophyta</taxon>
        <taxon>Magnoliopsida</taxon>
        <taxon>eudicotyledons</taxon>
        <taxon>Gunneridae</taxon>
        <taxon>Pentapetalae</taxon>
        <taxon>asterids</taxon>
        <taxon>lamiids</taxon>
        <taxon>Lamiales</taxon>
        <taxon>Scrophulariaceae</taxon>
        <taxon>Buddlejeae</taxon>
        <taxon>Buddleja</taxon>
    </lineage>
</organism>
<reference evidence="1" key="1">
    <citation type="submission" date="2019-10" db="EMBL/GenBank/DDBJ databases">
        <authorList>
            <person name="Zhang R."/>
            <person name="Pan Y."/>
            <person name="Wang J."/>
            <person name="Ma R."/>
            <person name="Yu S."/>
        </authorList>
    </citation>
    <scope>NUCLEOTIDE SEQUENCE</scope>
    <source>
        <strain evidence="1">LA-IB0</strain>
        <tissue evidence="1">Leaf</tissue>
    </source>
</reference>
<gene>
    <name evidence="1" type="ORF">BUALT_Bualt19G0046300</name>
</gene>
<dbReference type="PANTHER" id="PTHR46890:SF48">
    <property type="entry name" value="RNA-DIRECTED DNA POLYMERASE"/>
    <property type="match status" value="1"/>
</dbReference>
<evidence type="ECO:0000313" key="2">
    <source>
        <dbReference type="Proteomes" id="UP000826271"/>
    </source>
</evidence>